<keyword evidence="2" id="KW-1185">Reference proteome</keyword>
<evidence type="ECO:0000313" key="1">
    <source>
        <dbReference type="EMBL" id="ETO16791.1"/>
    </source>
</evidence>
<proteinExistence type="predicted"/>
<comment type="caution">
    <text evidence="1">The sequence shown here is derived from an EMBL/GenBank/DDBJ whole genome shotgun (WGS) entry which is preliminary data.</text>
</comment>
<dbReference type="EMBL" id="ASPP01017828">
    <property type="protein sequence ID" value="ETO16791.1"/>
    <property type="molecule type" value="Genomic_DNA"/>
</dbReference>
<name>X6MT07_RETFI</name>
<dbReference type="Proteomes" id="UP000023152">
    <property type="component" value="Unassembled WGS sequence"/>
</dbReference>
<organism evidence="1 2">
    <name type="scientific">Reticulomyxa filosa</name>
    <dbReference type="NCBI Taxonomy" id="46433"/>
    <lineage>
        <taxon>Eukaryota</taxon>
        <taxon>Sar</taxon>
        <taxon>Rhizaria</taxon>
        <taxon>Retaria</taxon>
        <taxon>Foraminifera</taxon>
        <taxon>Monothalamids</taxon>
        <taxon>Reticulomyxidae</taxon>
        <taxon>Reticulomyxa</taxon>
    </lineage>
</organism>
<dbReference type="AlphaFoldDB" id="X6MT07"/>
<evidence type="ECO:0000313" key="2">
    <source>
        <dbReference type="Proteomes" id="UP000023152"/>
    </source>
</evidence>
<reference evidence="1 2" key="1">
    <citation type="journal article" date="2013" name="Curr. Biol.">
        <title>The Genome of the Foraminiferan Reticulomyxa filosa.</title>
        <authorList>
            <person name="Glockner G."/>
            <person name="Hulsmann N."/>
            <person name="Schleicher M."/>
            <person name="Noegel A.A."/>
            <person name="Eichinger L."/>
            <person name="Gallinger C."/>
            <person name="Pawlowski J."/>
            <person name="Sierra R."/>
            <person name="Euteneuer U."/>
            <person name="Pillet L."/>
            <person name="Moustafa A."/>
            <person name="Platzer M."/>
            <person name="Groth M."/>
            <person name="Szafranski K."/>
            <person name="Schliwa M."/>
        </authorList>
    </citation>
    <scope>NUCLEOTIDE SEQUENCE [LARGE SCALE GENOMIC DNA]</scope>
</reference>
<accession>X6MT07</accession>
<sequence>MSNIAVEKLIAFLAKIIKGNSKKQLDILKGSVQLKDFGKELKSVMYSEVKKDGVSKSKVAIVMMNLQETDSETNNNTAKVLQSKFVLKKLHVDIEYQSSSEIKPKENPKFGVEKLEWSPSSRFLTFVNDNMAKYVWI</sequence>
<protein>
    <submittedName>
        <fullName evidence="1">Uncharacterized protein</fullName>
    </submittedName>
</protein>
<gene>
    <name evidence="1" type="ORF">RFI_20548</name>
</gene>